<accession>A0AAP3YFY6</accession>
<dbReference type="AlphaFoldDB" id="A0AAP3YFY6"/>
<keyword evidence="1" id="KW-0378">Hydrolase</keyword>
<dbReference type="InterPro" id="IPR008585">
    <property type="entry name" value="Gamma_PGA_hydro"/>
</dbReference>
<dbReference type="EMBL" id="JARKHX010000004">
    <property type="protein sequence ID" value="MDF4194857.1"/>
    <property type="molecule type" value="Genomic_DNA"/>
</dbReference>
<dbReference type="GO" id="GO:0016787">
    <property type="term" value="F:hydrolase activity"/>
    <property type="evidence" value="ECO:0007669"/>
    <property type="project" value="UniProtKB-KW"/>
</dbReference>
<dbReference type="Pfam" id="PF05908">
    <property type="entry name" value="Gamma_PGA_hydro"/>
    <property type="match status" value="1"/>
</dbReference>
<dbReference type="Proteomes" id="UP001222377">
    <property type="component" value="Unassembled WGS sequence"/>
</dbReference>
<dbReference type="RefSeq" id="WP_276351206.1">
    <property type="nucleotide sequence ID" value="NZ_JARKHX010000004.1"/>
</dbReference>
<dbReference type="Gene3D" id="3.40.630.100">
    <property type="entry name" value="Poly-gamma-glutamate hydrolase, zinc-binding motif"/>
    <property type="match status" value="1"/>
</dbReference>
<dbReference type="InterPro" id="IPR038128">
    <property type="entry name" value="Gamma_PGA_hydro_sf"/>
</dbReference>
<protein>
    <submittedName>
        <fullName evidence="1">Poly-gamma-glutamate hydrolase family protein</fullName>
    </submittedName>
</protein>
<name>A0AAP3YFY6_BACAM</name>
<organism evidence="1 2">
    <name type="scientific">Bacillus amyloliquefaciens</name>
    <name type="common">Bacillus velezensis</name>
    <dbReference type="NCBI Taxonomy" id="1390"/>
    <lineage>
        <taxon>Bacteria</taxon>
        <taxon>Bacillati</taxon>
        <taxon>Bacillota</taxon>
        <taxon>Bacilli</taxon>
        <taxon>Bacillales</taxon>
        <taxon>Bacillaceae</taxon>
        <taxon>Bacillus</taxon>
        <taxon>Bacillus amyloliquefaciens group</taxon>
    </lineage>
</organism>
<sequence>MLRIKNRIEDLLKKIEEAERVSIGTHPQLCMRRITTKLLKYITGKKTFPVLVTALVSFLNPVSILAADKYRNFEELKANELPFNFSVFSKEKDTDVLILAPHGGGIEGGTSELAKELSETYSTYLFEALKTPGAFDLHLTSTNFDEPQALEMLKEHEFTLSLHGYASNEEHVLVGGTDRDKAEAITSTLNNAGYSAELLDEGTRLSGSNPNNVANKNKTGKSIQLELSTGLRKSMFNTFSLKGRSGTRNETFYNFIDTLSGFLNENVEGKGLTT</sequence>
<reference evidence="1" key="1">
    <citation type="submission" date="2023-02" db="EMBL/GenBank/DDBJ databases">
        <title>Draft Whole-Genome Sequences of Bacillus Strains of Potential Probiotic for Poultry.</title>
        <authorList>
            <person name="Ma L.M."/>
            <person name="Lopez-Guerra N."/>
            <person name="Zhang G."/>
        </authorList>
    </citation>
    <scope>NUCLEOTIDE SEQUENCE</scope>
    <source>
        <strain evidence="1">OSU1013-24</strain>
    </source>
</reference>
<gene>
    <name evidence="1" type="ORF">PV946_13950</name>
</gene>
<evidence type="ECO:0000313" key="1">
    <source>
        <dbReference type="EMBL" id="MDF4194857.1"/>
    </source>
</evidence>
<proteinExistence type="predicted"/>
<comment type="caution">
    <text evidence="1">The sequence shown here is derived from an EMBL/GenBank/DDBJ whole genome shotgun (WGS) entry which is preliminary data.</text>
</comment>
<evidence type="ECO:0000313" key="2">
    <source>
        <dbReference type="Proteomes" id="UP001222377"/>
    </source>
</evidence>